<dbReference type="AlphaFoldDB" id="A0A3P7LDZ8"/>
<reference evidence="1 2" key="1">
    <citation type="submission" date="2018-11" db="EMBL/GenBank/DDBJ databases">
        <authorList>
            <consortium name="Pathogen Informatics"/>
        </authorList>
    </citation>
    <scope>NUCLEOTIDE SEQUENCE [LARGE SCALE GENOMIC DNA]</scope>
</reference>
<protein>
    <submittedName>
        <fullName evidence="1">Uncharacterized protein</fullName>
    </submittedName>
</protein>
<proteinExistence type="predicted"/>
<organism evidence="1 2">
    <name type="scientific">Dibothriocephalus latus</name>
    <name type="common">Fish tapeworm</name>
    <name type="synonym">Diphyllobothrium latum</name>
    <dbReference type="NCBI Taxonomy" id="60516"/>
    <lineage>
        <taxon>Eukaryota</taxon>
        <taxon>Metazoa</taxon>
        <taxon>Spiralia</taxon>
        <taxon>Lophotrochozoa</taxon>
        <taxon>Platyhelminthes</taxon>
        <taxon>Cestoda</taxon>
        <taxon>Eucestoda</taxon>
        <taxon>Diphyllobothriidea</taxon>
        <taxon>Diphyllobothriidae</taxon>
        <taxon>Dibothriocephalus</taxon>
    </lineage>
</organism>
<dbReference type="EMBL" id="UYRU01051753">
    <property type="protein sequence ID" value="VDN11570.1"/>
    <property type="molecule type" value="Genomic_DNA"/>
</dbReference>
<accession>A0A3P7LDZ8</accession>
<evidence type="ECO:0000313" key="2">
    <source>
        <dbReference type="Proteomes" id="UP000281553"/>
    </source>
</evidence>
<evidence type="ECO:0000313" key="1">
    <source>
        <dbReference type="EMBL" id="VDN11570.1"/>
    </source>
</evidence>
<sequence length="79" mass="8875">MIDGQQKFHEKTVDNGHNNLLELEEETEVNAVTVPIKLPTYGVRDPNVWFMQVEAVFVTRGIKGNVLAMLMSCGPFLLT</sequence>
<name>A0A3P7LDZ8_DIBLA</name>
<keyword evidence="2" id="KW-1185">Reference proteome</keyword>
<dbReference type="Proteomes" id="UP000281553">
    <property type="component" value="Unassembled WGS sequence"/>
</dbReference>
<gene>
    <name evidence="1" type="ORF">DILT_LOCUS7401</name>
</gene>